<protein>
    <submittedName>
        <fullName evidence="3">Outer membrane efflux protein</fullName>
    </submittedName>
</protein>
<dbReference type="AlphaFoldDB" id="D5V496"/>
<dbReference type="Proteomes" id="UP000000939">
    <property type="component" value="Chromosome"/>
</dbReference>
<dbReference type="STRING" id="572480.Arnit_0162"/>
<organism evidence="3 4">
    <name type="scientific">Arcobacter nitrofigilis (strain ATCC 33309 / DSM 7299 / CCUG 15893 / LMG 7604 / NCTC 12251 / CI)</name>
    <name type="common">Campylobacter nitrofigilis</name>
    <dbReference type="NCBI Taxonomy" id="572480"/>
    <lineage>
        <taxon>Bacteria</taxon>
        <taxon>Pseudomonadati</taxon>
        <taxon>Campylobacterota</taxon>
        <taxon>Epsilonproteobacteria</taxon>
        <taxon>Campylobacterales</taxon>
        <taxon>Arcobacteraceae</taxon>
        <taxon>Arcobacter</taxon>
    </lineage>
</organism>
<accession>D5V496</accession>
<keyword evidence="4" id="KW-1185">Reference proteome</keyword>
<dbReference type="SUPFAM" id="SSF56954">
    <property type="entry name" value="Outer membrane efflux proteins (OEP)"/>
    <property type="match status" value="1"/>
</dbReference>
<dbReference type="PANTHER" id="PTHR30203:SF23">
    <property type="entry name" value="OUTER MEMBRANE EFFLUX PROTEIN"/>
    <property type="match status" value="1"/>
</dbReference>
<dbReference type="RefSeq" id="WP_013133974.1">
    <property type="nucleotide sequence ID" value="NC_014166.1"/>
</dbReference>
<evidence type="ECO:0000256" key="1">
    <source>
        <dbReference type="ARBA" id="ARBA00007613"/>
    </source>
</evidence>
<sequence length="398" mass="46488" precursor="true">MLRNSFILTCLIITSSFSTSLENIINSAIVNNKNLQAIEKSIQIANEQIKLSNKWDNPILTIGANDLQFDTSRRDLEPMQGQYIGFSQNIPINGKIKLQEEIAMKDKAISNLNYEDAKLKLKSKLIEYLYSIKILEKKYLLLNQYQKNIKSLEDLTTSLYESNKSNQSMIINLKTDYLKIEIQKENLQNIIKNNYLKLEEITYEKITSIDVSLDVKELIFSKDISTHPIIKILEQNNEKFNKQAQLEDAKKLSDIKVSAVYFQRDDKYKDYANVSLSIPLAFYGKENIKILQAKIKAREFKDKLDDSKKRFEIKIASLQNDLDSSIKKYKLLKELILPLQEENQEIIEKYNSLELIKSDEILKNLNKIIQNKIAQYDEMKNYFDAYSQAYYYTQGKIR</sequence>
<dbReference type="KEGG" id="ant:Arnit_0162"/>
<dbReference type="Pfam" id="PF02321">
    <property type="entry name" value="OEP"/>
    <property type="match status" value="1"/>
</dbReference>
<evidence type="ECO:0000313" key="3">
    <source>
        <dbReference type="EMBL" id="ADG91829.1"/>
    </source>
</evidence>
<keyword evidence="2" id="KW-0175">Coiled coil</keyword>
<dbReference type="HOGENOM" id="CLU_691962_0_0_7"/>
<dbReference type="OrthoDB" id="5332769at2"/>
<reference evidence="3 4" key="1">
    <citation type="journal article" date="2010" name="Stand. Genomic Sci.">
        <title>Complete genome sequence of Arcobacter nitrofigilis type strain (CI).</title>
        <authorList>
            <person name="Pati A."/>
            <person name="Gronow S."/>
            <person name="Lapidus A."/>
            <person name="Copeland A."/>
            <person name="Glavina Del Rio T."/>
            <person name="Nolan M."/>
            <person name="Lucas S."/>
            <person name="Tice H."/>
            <person name="Cheng J.F."/>
            <person name="Han C."/>
            <person name="Chertkov O."/>
            <person name="Bruce D."/>
            <person name="Tapia R."/>
            <person name="Goodwin L."/>
            <person name="Pitluck S."/>
            <person name="Liolios K."/>
            <person name="Ivanova N."/>
            <person name="Mavromatis K."/>
            <person name="Chen A."/>
            <person name="Palaniappan K."/>
            <person name="Land M."/>
            <person name="Hauser L."/>
            <person name="Chang Y.J."/>
            <person name="Jeffries C.D."/>
            <person name="Detter J.C."/>
            <person name="Rohde M."/>
            <person name="Goker M."/>
            <person name="Bristow J."/>
            <person name="Eisen J.A."/>
            <person name="Markowitz V."/>
            <person name="Hugenholtz P."/>
            <person name="Klenk H.P."/>
            <person name="Kyrpides N.C."/>
        </authorList>
    </citation>
    <scope>NUCLEOTIDE SEQUENCE [LARGE SCALE GENOMIC DNA]</scope>
    <source>
        <strain evidence="4">ATCC 33309 / DSM 7299 / CCUG 15893 / LMG 7604 / NCTC 12251 / CI</strain>
    </source>
</reference>
<proteinExistence type="inferred from homology"/>
<evidence type="ECO:0000256" key="2">
    <source>
        <dbReference type="SAM" id="Coils"/>
    </source>
</evidence>
<dbReference type="PANTHER" id="PTHR30203">
    <property type="entry name" value="OUTER MEMBRANE CATION EFFLUX PROTEIN"/>
    <property type="match status" value="1"/>
</dbReference>
<dbReference type="GO" id="GO:0015562">
    <property type="term" value="F:efflux transmembrane transporter activity"/>
    <property type="evidence" value="ECO:0007669"/>
    <property type="project" value="InterPro"/>
</dbReference>
<dbReference type="Gene3D" id="1.20.1600.10">
    <property type="entry name" value="Outer membrane efflux proteins (OEP)"/>
    <property type="match status" value="1"/>
</dbReference>
<dbReference type="InterPro" id="IPR003423">
    <property type="entry name" value="OMP_efflux"/>
</dbReference>
<comment type="similarity">
    <text evidence="1">Belongs to the outer membrane factor (OMF) (TC 1.B.17) family.</text>
</comment>
<dbReference type="InterPro" id="IPR010131">
    <property type="entry name" value="MdtP/NodT-like"/>
</dbReference>
<gene>
    <name evidence="3" type="ordered locus">Arnit_0162</name>
</gene>
<feature type="coiled-coil region" evidence="2">
    <location>
        <begin position="290"/>
        <end position="335"/>
    </location>
</feature>
<dbReference type="EMBL" id="CP001999">
    <property type="protein sequence ID" value="ADG91829.1"/>
    <property type="molecule type" value="Genomic_DNA"/>
</dbReference>
<name>D5V496_ARCNC</name>
<evidence type="ECO:0000313" key="4">
    <source>
        <dbReference type="Proteomes" id="UP000000939"/>
    </source>
</evidence>
<dbReference type="eggNOG" id="COG1538">
    <property type="taxonomic scope" value="Bacteria"/>
</dbReference>